<dbReference type="EMBL" id="PJAI02000001">
    <property type="protein sequence ID" value="TYK67084.1"/>
    <property type="molecule type" value="Genomic_DNA"/>
</dbReference>
<gene>
    <name evidence="11" type="ORF">CWS31_000665</name>
</gene>
<dbReference type="SMART" id="SM00304">
    <property type="entry name" value="HAMP"/>
    <property type="match status" value="1"/>
</dbReference>
<comment type="subcellular location">
    <subcellularLocation>
        <location evidence="1">Membrane</location>
        <topology evidence="1">Multi-pass membrane protein</topology>
    </subcellularLocation>
</comment>
<name>A0ABY3N0S1_9GAMM</name>
<evidence type="ECO:0000256" key="6">
    <source>
        <dbReference type="ARBA" id="ARBA00029447"/>
    </source>
</evidence>
<evidence type="ECO:0000313" key="11">
    <source>
        <dbReference type="EMBL" id="TYK67084.1"/>
    </source>
</evidence>
<dbReference type="Proteomes" id="UP000815846">
    <property type="component" value="Unassembled WGS sequence"/>
</dbReference>
<keyword evidence="12" id="KW-1185">Reference proteome</keyword>
<reference evidence="11 12" key="1">
    <citation type="submission" date="2019-08" db="EMBL/GenBank/DDBJ databases">
        <title>Microbe sample from Colwellia echini.</title>
        <authorList>
            <person name="Christiansen L."/>
            <person name="Pathiraja D."/>
            <person name="Schultz-Johansen M."/>
            <person name="Choi I.-G."/>
            <person name="Stougaard P."/>
        </authorList>
    </citation>
    <scope>NUCLEOTIDE SEQUENCE [LARGE SCALE GENOMIC DNA]</scope>
    <source>
        <strain evidence="11 12">A3</strain>
    </source>
</reference>
<organism evidence="11 12">
    <name type="scientific">Colwellia echini</name>
    <dbReference type="NCBI Taxonomy" id="1982103"/>
    <lineage>
        <taxon>Bacteria</taxon>
        <taxon>Pseudomonadati</taxon>
        <taxon>Pseudomonadota</taxon>
        <taxon>Gammaproteobacteria</taxon>
        <taxon>Alteromonadales</taxon>
        <taxon>Colwelliaceae</taxon>
        <taxon>Colwellia</taxon>
    </lineage>
</organism>
<evidence type="ECO:0000256" key="1">
    <source>
        <dbReference type="ARBA" id="ARBA00004141"/>
    </source>
</evidence>
<evidence type="ECO:0000259" key="9">
    <source>
        <dbReference type="PROSITE" id="PS50111"/>
    </source>
</evidence>
<evidence type="ECO:0000256" key="3">
    <source>
        <dbReference type="ARBA" id="ARBA00022989"/>
    </source>
</evidence>
<dbReference type="PROSITE" id="PS50111">
    <property type="entry name" value="CHEMOTAXIS_TRANSDUC_2"/>
    <property type="match status" value="1"/>
</dbReference>
<evidence type="ECO:0000256" key="2">
    <source>
        <dbReference type="ARBA" id="ARBA00022692"/>
    </source>
</evidence>
<evidence type="ECO:0000259" key="10">
    <source>
        <dbReference type="PROSITE" id="PS50885"/>
    </source>
</evidence>
<dbReference type="Gene3D" id="1.10.287.950">
    <property type="entry name" value="Methyl-accepting chemotaxis protein"/>
    <property type="match status" value="1"/>
</dbReference>
<evidence type="ECO:0000256" key="8">
    <source>
        <dbReference type="SAM" id="Phobius"/>
    </source>
</evidence>
<feature type="transmembrane region" description="Helical" evidence="8">
    <location>
        <begin position="41"/>
        <end position="61"/>
    </location>
</feature>
<keyword evidence="5 7" id="KW-0807">Transducer</keyword>
<dbReference type="InterPro" id="IPR003660">
    <property type="entry name" value="HAMP_dom"/>
</dbReference>
<proteinExistence type="inferred from homology"/>
<sequence>MVIVVCSKLNVYNSQNQYIPCSRQNISGEINNMQLLSQIKIQSRIIILVVIPLIATLLLAYEKLNSGFVEQEKIVKLDIVLDYAGVSSPYLNSILKEAFYTRLYIDSNPDKAEIYKRKMLDIRLKAQEAERAYITFIDDHAHDLSQFAVLEREIKGIRKLIGEFKYIRGAADSKTHRTFDYQQELGRELHTMYEMNFLGKRLLSSLSEIVSIASQNEKLGLMSNAYYNLLLANAETAVHNSFVFAAMNTTLDVYVFGLIYSSATKKATNLELFVNFSTDVGKDAYRKLTTDKNYLLGEEVAILARGDIYNQVNKPLDLGEIDFDKASTEIFKLYQDAMDTVLDELLMTKNDLVADAEQVVYETITLMVMLLAFISVISYLIGHSISNPLKHMVKTFAKIAKDKDMSIKLNNQGKDELSELATAFNSLLSSIHTTLNHVKDEAVIINCTTNDIVISMDDSLTLSHNQSQATDSISVAITEMTSTIEEVASMATHTSDAVQNANDISIRSTENATLSKAMMEKLTSELGNTSIVINSLNEETILIGNVLNVIQGIAEQTNLLALNAAIEAARAGEQGRGFAVVADEVRNLAGRTQESTELIRQQIETLQKGAEAATSNMENLQAEGQKAVEIVIEGVESVNVMKGELDNIMEMAVQIATAAEEQSHVSNEINERILAIKDDADKITNQTNQTSQSAQGLKTTGVRLNSYISEFQLDK</sequence>
<protein>
    <submittedName>
        <fullName evidence="11">Methyl-accepting chemotaxis protein</fullName>
    </submittedName>
</protein>
<dbReference type="CDD" id="cd06225">
    <property type="entry name" value="HAMP"/>
    <property type="match status" value="1"/>
</dbReference>
<dbReference type="Gene3D" id="6.10.340.10">
    <property type="match status" value="1"/>
</dbReference>
<evidence type="ECO:0000313" key="12">
    <source>
        <dbReference type="Proteomes" id="UP000815846"/>
    </source>
</evidence>
<dbReference type="Pfam" id="PF00015">
    <property type="entry name" value="MCPsignal"/>
    <property type="match status" value="1"/>
</dbReference>
<evidence type="ECO:0000256" key="7">
    <source>
        <dbReference type="PROSITE-ProRule" id="PRU00284"/>
    </source>
</evidence>
<comment type="similarity">
    <text evidence="6">Belongs to the methyl-accepting chemotaxis (MCP) protein family.</text>
</comment>
<feature type="domain" description="Methyl-accepting transducer" evidence="9">
    <location>
        <begin position="441"/>
        <end position="677"/>
    </location>
</feature>
<dbReference type="PROSITE" id="PS50885">
    <property type="entry name" value="HAMP"/>
    <property type="match status" value="1"/>
</dbReference>
<dbReference type="InterPro" id="IPR004089">
    <property type="entry name" value="MCPsignal_dom"/>
</dbReference>
<dbReference type="Pfam" id="PF00672">
    <property type="entry name" value="HAMP"/>
    <property type="match status" value="1"/>
</dbReference>
<keyword evidence="3 8" id="KW-1133">Transmembrane helix</keyword>
<dbReference type="PANTHER" id="PTHR32089">
    <property type="entry name" value="METHYL-ACCEPTING CHEMOTAXIS PROTEIN MCPB"/>
    <property type="match status" value="1"/>
</dbReference>
<dbReference type="SMART" id="SM00283">
    <property type="entry name" value="MA"/>
    <property type="match status" value="1"/>
</dbReference>
<evidence type="ECO:0000256" key="4">
    <source>
        <dbReference type="ARBA" id="ARBA00023136"/>
    </source>
</evidence>
<keyword evidence="4 8" id="KW-0472">Membrane</keyword>
<feature type="domain" description="HAMP" evidence="10">
    <location>
        <begin position="383"/>
        <end position="436"/>
    </location>
</feature>
<dbReference type="CDD" id="cd11386">
    <property type="entry name" value="MCP_signal"/>
    <property type="match status" value="1"/>
</dbReference>
<evidence type="ECO:0000256" key="5">
    <source>
        <dbReference type="ARBA" id="ARBA00023224"/>
    </source>
</evidence>
<comment type="caution">
    <text evidence="11">The sequence shown here is derived from an EMBL/GenBank/DDBJ whole genome shotgun (WGS) entry which is preliminary data.</text>
</comment>
<accession>A0ABY3N0S1</accession>
<dbReference type="PANTHER" id="PTHR32089:SF119">
    <property type="entry name" value="METHYL-ACCEPTING CHEMOTAXIS PROTEIN CTPL"/>
    <property type="match status" value="1"/>
</dbReference>
<keyword evidence="2 8" id="KW-0812">Transmembrane</keyword>
<dbReference type="SUPFAM" id="SSF58104">
    <property type="entry name" value="Methyl-accepting chemotaxis protein (MCP) signaling domain"/>
    <property type="match status" value="1"/>
</dbReference>